<dbReference type="InterPro" id="IPR048337">
    <property type="entry name" value="FAM50A/XAP5_C"/>
</dbReference>
<protein>
    <submittedName>
        <fullName evidence="3">Protein XAP5 CIRCADIAN TIMEKEEPER-like</fullName>
    </submittedName>
</protein>
<gene>
    <name evidence="3" type="primary">LOC110800694</name>
</gene>
<dbReference type="InterPro" id="IPR007005">
    <property type="entry name" value="XAP5"/>
</dbReference>
<evidence type="ECO:0000313" key="2">
    <source>
        <dbReference type="Proteomes" id="UP000813463"/>
    </source>
</evidence>
<name>A0ABM3QQX7_SPIOL</name>
<proteinExistence type="predicted"/>
<dbReference type="GeneID" id="110800694"/>
<dbReference type="RefSeq" id="XP_056685770.1">
    <property type="nucleotide sequence ID" value="XM_056829792.1"/>
</dbReference>
<accession>A0ABM3QQX7</accession>
<dbReference type="Pfam" id="PF04921">
    <property type="entry name" value="XAP5"/>
    <property type="match status" value="1"/>
</dbReference>
<reference evidence="2" key="1">
    <citation type="journal article" date="2021" name="Nat. Commun.">
        <title>Genomic analyses provide insights into spinach domestication and the genetic basis of agronomic traits.</title>
        <authorList>
            <person name="Cai X."/>
            <person name="Sun X."/>
            <person name="Xu C."/>
            <person name="Sun H."/>
            <person name="Wang X."/>
            <person name="Ge C."/>
            <person name="Zhang Z."/>
            <person name="Wang Q."/>
            <person name="Fei Z."/>
            <person name="Jiao C."/>
            <person name="Wang Q."/>
        </authorList>
    </citation>
    <scope>NUCLEOTIDE SEQUENCE [LARGE SCALE GENOMIC DNA]</scope>
    <source>
        <strain evidence="2">cv. Varoflay</strain>
    </source>
</reference>
<evidence type="ECO:0000259" key="1">
    <source>
        <dbReference type="Pfam" id="PF04921"/>
    </source>
</evidence>
<dbReference type="PANTHER" id="PTHR12722:SF0">
    <property type="entry name" value="PROTEIN FAM50A"/>
    <property type="match status" value="1"/>
</dbReference>
<dbReference type="Proteomes" id="UP000813463">
    <property type="component" value="Chromosome 5"/>
</dbReference>
<organism evidence="2 3">
    <name type="scientific">Spinacia oleracea</name>
    <name type="common">Spinach</name>
    <dbReference type="NCBI Taxonomy" id="3562"/>
    <lineage>
        <taxon>Eukaryota</taxon>
        <taxon>Viridiplantae</taxon>
        <taxon>Streptophyta</taxon>
        <taxon>Embryophyta</taxon>
        <taxon>Tracheophyta</taxon>
        <taxon>Spermatophyta</taxon>
        <taxon>Magnoliopsida</taxon>
        <taxon>eudicotyledons</taxon>
        <taxon>Gunneridae</taxon>
        <taxon>Pentapetalae</taxon>
        <taxon>Caryophyllales</taxon>
        <taxon>Chenopodiaceae</taxon>
        <taxon>Chenopodioideae</taxon>
        <taxon>Anserineae</taxon>
        <taxon>Spinacia</taxon>
    </lineage>
</organism>
<dbReference type="PANTHER" id="PTHR12722">
    <property type="entry name" value="XAP-5 PROTEIN-RELATED"/>
    <property type="match status" value="1"/>
</dbReference>
<keyword evidence="2" id="KW-1185">Reference proteome</keyword>
<reference evidence="3" key="2">
    <citation type="submission" date="2025-08" db="UniProtKB">
        <authorList>
            <consortium name="RefSeq"/>
        </authorList>
    </citation>
    <scope>IDENTIFICATION</scope>
    <source>
        <tissue evidence="3">Leaf</tissue>
    </source>
</reference>
<evidence type="ECO:0000313" key="3">
    <source>
        <dbReference type="RefSeq" id="XP_056685770.1"/>
    </source>
</evidence>
<sequence length="136" mass="15743">MHLMFSFVLSCKEAKLQLENCSKRKSKVDARLSFADDITMELKKKMKLLGWKKCTKVTFLRAVQQQLALEFQEAWTASVENLLYLKEDLIIPHKRSFYELIMNKAKDKSGPAEIIDMMRILCVLDIVDSQSPQGKN</sequence>
<feature type="domain" description="FAM50A/XAP5 C-terminal" evidence="1">
    <location>
        <begin position="51"/>
        <end position="111"/>
    </location>
</feature>